<feature type="domain" description="Beta-lactamase-related" evidence="1">
    <location>
        <begin position="23"/>
        <end position="233"/>
    </location>
</feature>
<gene>
    <name evidence="2" type="ORF">AA0117_g4269</name>
</gene>
<protein>
    <recommendedName>
        <fullName evidence="1">Beta-lactamase-related domain-containing protein</fullName>
    </recommendedName>
</protein>
<dbReference type="PANTHER" id="PTHR43283">
    <property type="entry name" value="BETA-LACTAMASE-RELATED"/>
    <property type="match status" value="1"/>
</dbReference>
<evidence type="ECO:0000313" key="2">
    <source>
        <dbReference type="EMBL" id="RYN78501.1"/>
    </source>
</evidence>
<accession>A0A4Q4NKA9</accession>
<dbReference type="InterPro" id="IPR001466">
    <property type="entry name" value="Beta-lactam-related"/>
</dbReference>
<organism evidence="2 3">
    <name type="scientific">Alternaria alternata</name>
    <name type="common">Alternaria rot fungus</name>
    <name type="synonym">Torula alternata</name>
    <dbReference type="NCBI Taxonomy" id="5599"/>
    <lineage>
        <taxon>Eukaryota</taxon>
        <taxon>Fungi</taxon>
        <taxon>Dikarya</taxon>
        <taxon>Ascomycota</taxon>
        <taxon>Pezizomycotina</taxon>
        <taxon>Dothideomycetes</taxon>
        <taxon>Pleosporomycetidae</taxon>
        <taxon>Pleosporales</taxon>
        <taxon>Pleosporineae</taxon>
        <taxon>Pleosporaceae</taxon>
        <taxon>Alternaria</taxon>
        <taxon>Alternaria sect. Alternaria</taxon>
        <taxon>Alternaria alternata complex</taxon>
    </lineage>
</organism>
<dbReference type="AlphaFoldDB" id="A0A4Q4NKA9"/>
<reference evidence="3" key="1">
    <citation type="journal article" date="2019" name="bioRxiv">
        <title>Genomics, evolutionary history and diagnostics of the Alternaria alternata species group including apple and Asian pear pathotypes.</title>
        <authorList>
            <person name="Armitage A.D."/>
            <person name="Cockerton H.M."/>
            <person name="Sreenivasaprasad S."/>
            <person name="Woodhall J.W."/>
            <person name="Lane C.R."/>
            <person name="Harrison R.J."/>
            <person name="Clarkson J.P."/>
        </authorList>
    </citation>
    <scope>NUCLEOTIDE SEQUENCE [LARGE SCALE GENOMIC DNA]</scope>
    <source>
        <strain evidence="3">FERA 1177</strain>
    </source>
</reference>
<dbReference type="Proteomes" id="UP000291422">
    <property type="component" value="Unassembled WGS sequence"/>
</dbReference>
<dbReference type="Pfam" id="PF00144">
    <property type="entry name" value="Beta-lactamase"/>
    <property type="match status" value="1"/>
</dbReference>
<name>A0A4Q4NKA9_ALTAL</name>
<dbReference type="InterPro" id="IPR050789">
    <property type="entry name" value="Diverse_Enzym_Activities"/>
</dbReference>
<dbReference type="VEuPathDB" id="FungiDB:CC77DRAFT_993239"/>
<dbReference type="Gene3D" id="3.40.710.10">
    <property type="entry name" value="DD-peptidase/beta-lactamase superfamily"/>
    <property type="match status" value="1"/>
</dbReference>
<dbReference type="PANTHER" id="PTHR43283:SF3">
    <property type="entry name" value="BETA-LACTAMASE FAMILY PROTEIN (AFU_ORTHOLOGUE AFUA_5G07500)"/>
    <property type="match status" value="1"/>
</dbReference>
<evidence type="ECO:0000259" key="1">
    <source>
        <dbReference type="Pfam" id="PF00144"/>
    </source>
</evidence>
<comment type="caution">
    <text evidence="2">The sequence shown here is derived from an EMBL/GenBank/DDBJ whole genome shotgun (WGS) entry which is preliminary data.</text>
</comment>
<dbReference type="InterPro" id="IPR012338">
    <property type="entry name" value="Beta-lactam/transpept-like"/>
</dbReference>
<evidence type="ECO:0000313" key="3">
    <source>
        <dbReference type="Proteomes" id="UP000291422"/>
    </source>
</evidence>
<proteinExistence type="predicted"/>
<dbReference type="EMBL" id="PDXD01000007">
    <property type="protein sequence ID" value="RYN78501.1"/>
    <property type="molecule type" value="Genomic_DNA"/>
</dbReference>
<dbReference type="SUPFAM" id="SSF56601">
    <property type="entry name" value="beta-lactamase/transpeptidase-like"/>
    <property type="match status" value="1"/>
</dbReference>
<sequence>MSKLSAQTLSQLSQAADDACTDQIAGIPGAVVVVVGKDGKELFSHAAGRRGAGSHEPMTLDSVFWIASCTKMIVGVAVMQLVERGVLSLDDSAQVESLCPELKAVQVLKADGTLVPKKRGITLRMLLSHTAGFGYTFFNEKLRDFSRPAGWDEFSGLEFDIKQPLVHQPGEGWEYGLGIDWAGKVLERATGRTLEEYCQEKIYAPLGLKNVSMKPHAEMLRNLAYMNSRDGNGKLSRRVSTAIGIQSQGIY</sequence>